<evidence type="ECO:0000313" key="16">
    <source>
        <dbReference type="EMBL" id="PRM98908.1"/>
    </source>
</evidence>
<dbReference type="EC" id="2.7.13.3" evidence="3"/>
<dbReference type="GO" id="GO:0000155">
    <property type="term" value="F:phosphorelay sensor kinase activity"/>
    <property type="evidence" value="ECO:0007669"/>
    <property type="project" value="InterPro"/>
</dbReference>
<keyword evidence="9" id="KW-0418">Kinase</keyword>
<evidence type="ECO:0000256" key="4">
    <source>
        <dbReference type="ARBA" id="ARBA00022475"/>
    </source>
</evidence>
<comment type="caution">
    <text evidence="16">The sequence shown here is derived from an EMBL/GenBank/DDBJ whole genome shotgun (WGS) entry which is preliminary data.</text>
</comment>
<keyword evidence="10" id="KW-0067">ATP-binding</keyword>
<dbReference type="Gene3D" id="3.30.565.10">
    <property type="entry name" value="Histidine kinase-like ATPase, C-terminal domain"/>
    <property type="match status" value="1"/>
</dbReference>
<keyword evidence="12" id="KW-0902">Two-component regulatory system</keyword>
<dbReference type="InterPro" id="IPR003594">
    <property type="entry name" value="HATPase_dom"/>
</dbReference>
<evidence type="ECO:0000256" key="8">
    <source>
        <dbReference type="ARBA" id="ARBA00022741"/>
    </source>
</evidence>
<dbReference type="GO" id="GO:0005524">
    <property type="term" value="F:ATP binding"/>
    <property type="evidence" value="ECO:0007669"/>
    <property type="project" value="UniProtKB-KW"/>
</dbReference>
<name>A0A2S9TJ68_9BACT</name>
<dbReference type="InterPro" id="IPR050398">
    <property type="entry name" value="HssS/ArlS-like"/>
</dbReference>
<evidence type="ECO:0000259" key="15">
    <source>
        <dbReference type="PROSITE" id="PS50109"/>
    </source>
</evidence>
<dbReference type="CDD" id="cd00082">
    <property type="entry name" value="HisKA"/>
    <property type="match status" value="1"/>
</dbReference>
<keyword evidence="5" id="KW-0597">Phosphoprotein</keyword>
<dbReference type="SUPFAM" id="SSF55874">
    <property type="entry name" value="ATPase domain of HSP90 chaperone/DNA topoisomerase II/histidine kinase"/>
    <property type="match status" value="1"/>
</dbReference>
<evidence type="ECO:0000256" key="9">
    <source>
        <dbReference type="ARBA" id="ARBA00022777"/>
    </source>
</evidence>
<keyword evidence="4" id="KW-1003">Cell membrane</keyword>
<dbReference type="Pfam" id="PF02518">
    <property type="entry name" value="HATPase_c"/>
    <property type="match status" value="1"/>
</dbReference>
<evidence type="ECO:0000256" key="2">
    <source>
        <dbReference type="ARBA" id="ARBA00004651"/>
    </source>
</evidence>
<evidence type="ECO:0000256" key="11">
    <source>
        <dbReference type="ARBA" id="ARBA00022989"/>
    </source>
</evidence>
<dbReference type="SMART" id="SM00388">
    <property type="entry name" value="HisKA"/>
    <property type="match status" value="1"/>
</dbReference>
<evidence type="ECO:0000256" key="7">
    <source>
        <dbReference type="ARBA" id="ARBA00022692"/>
    </source>
</evidence>
<keyword evidence="6" id="KW-0808">Transferase</keyword>
<evidence type="ECO:0000256" key="13">
    <source>
        <dbReference type="ARBA" id="ARBA00023136"/>
    </source>
</evidence>
<dbReference type="InterPro" id="IPR036097">
    <property type="entry name" value="HisK_dim/P_sf"/>
</dbReference>
<reference evidence="16 17" key="1">
    <citation type="submission" date="2017-09" db="EMBL/GenBank/DDBJ databases">
        <title>Reassesment of A. cryaerophilus.</title>
        <authorList>
            <person name="Perez-Cataluna A."/>
            <person name="Collado L."/>
            <person name="Salgado O."/>
            <person name="Lefinanco V."/>
            <person name="Figueras M.J."/>
        </authorList>
    </citation>
    <scope>NUCLEOTIDE SEQUENCE [LARGE SCALE GENOMIC DNA]</scope>
    <source>
        <strain evidence="16 17">LMG 9065</strain>
    </source>
</reference>
<feature type="transmembrane region" description="Helical" evidence="14">
    <location>
        <begin position="7"/>
        <end position="26"/>
    </location>
</feature>
<dbReference type="PANTHER" id="PTHR45528:SF1">
    <property type="entry name" value="SENSOR HISTIDINE KINASE CPXA"/>
    <property type="match status" value="1"/>
</dbReference>
<feature type="transmembrane region" description="Helical" evidence="14">
    <location>
        <begin position="316"/>
        <end position="334"/>
    </location>
</feature>
<evidence type="ECO:0000313" key="17">
    <source>
        <dbReference type="Proteomes" id="UP000239151"/>
    </source>
</evidence>
<evidence type="ECO:0000256" key="1">
    <source>
        <dbReference type="ARBA" id="ARBA00000085"/>
    </source>
</evidence>
<dbReference type="Gene3D" id="1.10.287.130">
    <property type="match status" value="1"/>
</dbReference>
<feature type="domain" description="Histidine kinase" evidence="15">
    <location>
        <begin position="401"/>
        <end position="606"/>
    </location>
</feature>
<keyword evidence="7 14" id="KW-0812">Transmembrane</keyword>
<accession>A0A2S9TJ68</accession>
<keyword evidence="8" id="KW-0547">Nucleotide-binding</keyword>
<evidence type="ECO:0000256" key="12">
    <source>
        <dbReference type="ARBA" id="ARBA00023012"/>
    </source>
</evidence>
<dbReference type="AlphaFoldDB" id="A0A2S9TJ68"/>
<comment type="catalytic activity">
    <reaction evidence="1">
        <text>ATP + protein L-histidine = ADP + protein N-phospho-L-histidine.</text>
        <dbReference type="EC" id="2.7.13.3"/>
    </reaction>
</comment>
<evidence type="ECO:0000256" key="3">
    <source>
        <dbReference type="ARBA" id="ARBA00012438"/>
    </source>
</evidence>
<evidence type="ECO:0000256" key="6">
    <source>
        <dbReference type="ARBA" id="ARBA00022679"/>
    </source>
</evidence>
<dbReference type="SUPFAM" id="SSF47384">
    <property type="entry name" value="Homodimeric domain of signal transducing histidine kinase"/>
    <property type="match status" value="1"/>
</dbReference>
<dbReference type="Proteomes" id="UP000239151">
    <property type="component" value="Unassembled WGS sequence"/>
</dbReference>
<dbReference type="EMBL" id="NXGI01000002">
    <property type="protein sequence ID" value="PRM98908.1"/>
    <property type="molecule type" value="Genomic_DNA"/>
</dbReference>
<dbReference type="GO" id="GO:0005886">
    <property type="term" value="C:plasma membrane"/>
    <property type="evidence" value="ECO:0007669"/>
    <property type="project" value="UniProtKB-SubCell"/>
</dbReference>
<gene>
    <name evidence="16" type="ORF">CJ670_00830</name>
</gene>
<dbReference type="InterPro" id="IPR003661">
    <property type="entry name" value="HisK_dim/P_dom"/>
</dbReference>
<dbReference type="InterPro" id="IPR036890">
    <property type="entry name" value="HATPase_C_sf"/>
</dbReference>
<keyword evidence="11 14" id="KW-1133">Transmembrane helix</keyword>
<dbReference type="Pfam" id="PF00512">
    <property type="entry name" value="HisKA"/>
    <property type="match status" value="1"/>
</dbReference>
<evidence type="ECO:0000256" key="14">
    <source>
        <dbReference type="SAM" id="Phobius"/>
    </source>
</evidence>
<evidence type="ECO:0000256" key="5">
    <source>
        <dbReference type="ARBA" id="ARBA00022553"/>
    </source>
</evidence>
<proteinExistence type="predicted"/>
<evidence type="ECO:0000256" key="10">
    <source>
        <dbReference type="ARBA" id="ARBA00022840"/>
    </source>
</evidence>
<keyword evidence="13 14" id="KW-0472">Membrane</keyword>
<sequence>MKLKNKIYIIQFFIFVSFFLFFYFLYTNYEKNYEKTLKNSINQIIETNKYHIEYTFRNINKDFRSNQNLYFKIHEYTKNEYLKNPNINLDTLKQNIKLTFDIKDIDIDILLINNNYTITDATFKKDIGFNLSVIKDAKMYLDKTKIDSKIYVANVISVDMLDSNINIYSYSKLNENQFFEVGFKLKNNIYIDIKRDLENIHKETNNKITIYRVAEDSKGDEFYDDLLNKNLNSNISKKEYEVSLIKFPKNEPTTNNYINAFRKQTIIKEYSDNKIIVYLPLLNVNKDISLWDNLMMKVEIDISEQIKTLNETKENFIIFGSILLLLLGSLYYIIRYNFYKPIIDITQTLEKEEKINSLHLLDKSDEFGILVKEYNKLYDTLKSEIKLNSKLLDENKRFIADTVHQIRTPLTNIMMNGEMVKKFQNDDNLSKYIDKIDASVNMLSNSYEDLAYITTYDTIEYQSSKISISNMLNDRIKFFSTISKVNLKEIVSNIQDDIYIYINGIELERIIDNNISNAIKYGTINKPIFINLYLKEKNKIVLEFYSFGKAIEHPSKVFDKNYREDEGKRGLGLGLNMVKNICDKYNIYYSLRYENDKNIFTYTFGL</sequence>
<dbReference type="InterPro" id="IPR005467">
    <property type="entry name" value="His_kinase_dom"/>
</dbReference>
<comment type="subcellular location">
    <subcellularLocation>
        <location evidence="2">Cell membrane</location>
        <topology evidence="2">Multi-pass membrane protein</topology>
    </subcellularLocation>
</comment>
<protein>
    <recommendedName>
        <fullName evidence="3">histidine kinase</fullName>
        <ecNumber evidence="3">2.7.13.3</ecNumber>
    </recommendedName>
</protein>
<organism evidence="16 17">
    <name type="scientific">Aliarcobacter cryaerophilus</name>
    <dbReference type="NCBI Taxonomy" id="28198"/>
    <lineage>
        <taxon>Bacteria</taxon>
        <taxon>Pseudomonadati</taxon>
        <taxon>Campylobacterota</taxon>
        <taxon>Epsilonproteobacteria</taxon>
        <taxon>Campylobacterales</taxon>
        <taxon>Arcobacteraceae</taxon>
        <taxon>Aliarcobacter</taxon>
    </lineage>
</organism>
<dbReference type="Gene3D" id="6.10.340.10">
    <property type="match status" value="1"/>
</dbReference>
<dbReference type="PROSITE" id="PS50109">
    <property type="entry name" value="HIS_KIN"/>
    <property type="match status" value="1"/>
</dbReference>
<dbReference type="PANTHER" id="PTHR45528">
    <property type="entry name" value="SENSOR HISTIDINE KINASE CPXA"/>
    <property type="match status" value="1"/>
</dbReference>